<dbReference type="InterPro" id="IPR032093">
    <property type="entry name" value="PhoD_N"/>
</dbReference>
<dbReference type="InterPro" id="IPR029052">
    <property type="entry name" value="Metallo-depent_PP-like"/>
</dbReference>
<dbReference type="RefSeq" id="WP_386105919.1">
    <property type="nucleotide sequence ID" value="NZ_JBHTJR010000023.1"/>
</dbReference>
<name>A0ABW3JQ18_9FLAO</name>
<dbReference type="InterPro" id="IPR018946">
    <property type="entry name" value="PhoD-like_MPP"/>
</dbReference>
<evidence type="ECO:0000313" key="3">
    <source>
        <dbReference type="EMBL" id="MFD0992532.1"/>
    </source>
</evidence>
<feature type="domain" description="PhoD-like phosphatase metallophosphatase" evidence="1">
    <location>
        <begin position="151"/>
        <end position="547"/>
    </location>
</feature>
<evidence type="ECO:0000259" key="2">
    <source>
        <dbReference type="Pfam" id="PF16655"/>
    </source>
</evidence>
<dbReference type="InterPro" id="IPR052900">
    <property type="entry name" value="Phospholipid_Metab_Enz"/>
</dbReference>
<feature type="domain" description="Phospholipase D N-terminal" evidence="2">
    <location>
        <begin position="52"/>
        <end position="141"/>
    </location>
</feature>
<dbReference type="CDD" id="cd07389">
    <property type="entry name" value="MPP_PhoD"/>
    <property type="match status" value="1"/>
</dbReference>
<dbReference type="Proteomes" id="UP001597062">
    <property type="component" value="Unassembled WGS sequence"/>
</dbReference>
<evidence type="ECO:0000259" key="1">
    <source>
        <dbReference type="Pfam" id="PF09423"/>
    </source>
</evidence>
<protein>
    <submittedName>
        <fullName evidence="3">Alkaline phosphatase D family protein</fullName>
    </submittedName>
</protein>
<dbReference type="SUPFAM" id="SSF56300">
    <property type="entry name" value="Metallo-dependent phosphatases"/>
    <property type="match status" value="1"/>
</dbReference>
<dbReference type="Gene3D" id="3.60.21.70">
    <property type="entry name" value="PhoD-like phosphatase"/>
    <property type="match status" value="1"/>
</dbReference>
<dbReference type="PANTHER" id="PTHR43606">
    <property type="entry name" value="PHOSPHATASE, PUTATIVE (AFU_ORTHOLOGUE AFUA_6G08710)-RELATED"/>
    <property type="match status" value="1"/>
</dbReference>
<reference evidence="4" key="1">
    <citation type="journal article" date="2019" name="Int. J. Syst. Evol. Microbiol.">
        <title>The Global Catalogue of Microorganisms (GCM) 10K type strain sequencing project: providing services to taxonomists for standard genome sequencing and annotation.</title>
        <authorList>
            <consortium name="The Broad Institute Genomics Platform"/>
            <consortium name="The Broad Institute Genome Sequencing Center for Infectious Disease"/>
            <person name="Wu L."/>
            <person name="Ma J."/>
        </authorList>
    </citation>
    <scope>NUCLEOTIDE SEQUENCE [LARGE SCALE GENOMIC DNA]</scope>
    <source>
        <strain evidence="4">CCUG 60527</strain>
    </source>
</reference>
<dbReference type="Gene3D" id="2.60.40.380">
    <property type="entry name" value="Purple acid phosphatase-like, N-terminal"/>
    <property type="match status" value="1"/>
</dbReference>
<accession>A0ABW3JQ18</accession>
<keyword evidence="4" id="KW-1185">Reference proteome</keyword>
<comment type="caution">
    <text evidence="3">The sequence shown here is derived from an EMBL/GenBank/DDBJ whole genome shotgun (WGS) entry which is preliminary data.</text>
</comment>
<gene>
    <name evidence="3" type="ORF">ACFQ1U_04890</name>
</gene>
<evidence type="ECO:0000313" key="4">
    <source>
        <dbReference type="Proteomes" id="UP001597062"/>
    </source>
</evidence>
<dbReference type="Pfam" id="PF09423">
    <property type="entry name" value="PhoD"/>
    <property type="match status" value="1"/>
</dbReference>
<dbReference type="Pfam" id="PF16655">
    <property type="entry name" value="PhoD_N"/>
    <property type="match status" value="1"/>
</dbReference>
<organism evidence="3 4">
    <name type="scientific">Tenacibaculum geojense</name>
    <dbReference type="NCBI Taxonomy" id="915352"/>
    <lineage>
        <taxon>Bacteria</taxon>
        <taxon>Pseudomonadati</taxon>
        <taxon>Bacteroidota</taxon>
        <taxon>Flavobacteriia</taxon>
        <taxon>Flavobacteriales</taxon>
        <taxon>Flavobacteriaceae</taxon>
        <taxon>Tenacibaculum</taxon>
    </lineage>
</organism>
<sequence>MSTNIKRRNFLKNSLFVAGGIVLAPNIISCSSDNEDFAIQIPPNLIENNFNQGVASFDPTNNQVIIWTRYESSAASVQLVWQLATDSNFTEVIREGEVTTDASRDYTIAIEVKDLEAGLKLYYRFVQITNEDVSPIGETLTFAENIAEAKLAVASCANYAYGYFNVYQAIANSDADVVVHLGDYIYEYGPDTYGSFRTPVPAGEIISMDDYRARYRQYRSDDQLKELHRRKPFICVWDDHEITNDAYVDGAENHQDNEGDYGVRKQVALQVYSEYLPNTTNIADNAIIYRNLKIGNLIDLIMLDTRIIGRDKQLAYADYTTAQGINFQAFQTDLLDTSRSMLGQQQKNWLMNQVSGSNANWQIIGQQVLMGKMMMPVELLNLLGLLLSEIGANGSASPETFAAFQNTITSLVAIKLRVAQGDPTVTTEELARVNNVAPYNLDAWDGYYMEREEILTGFENKNVVVLAGDTHNAWYSNLTTNSGVTVGVEVATSSVSSPGLERYLGLDNTAELEQALQVLINDLEYLNASERGYMKLTVNAGEIKTDWYYVDSVTETTFSTQLKNSITI</sequence>
<dbReference type="EMBL" id="JBHTJR010000023">
    <property type="protein sequence ID" value="MFD0992532.1"/>
    <property type="molecule type" value="Genomic_DNA"/>
</dbReference>
<dbReference type="PANTHER" id="PTHR43606:SF2">
    <property type="entry name" value="ALKALINE PHOSPHATASE FAMILY PROTEIN (AFU_ORTHOLOGUE AFUA_5G03860)"/>
    <property type="match status" value="1"/>
</dbReference>
<dbReference type="InterPro" id="IPR038607">
    <property type="entry name" value="PhoD-like_sf"/>
</dbReference>
<proteinExistence type="predicted"/>